<evidence type="ECO:0000256" key="4">
    <source>
        <dbReference type="ARBA" id="ARBA00022670"/>
    </source>
</evidence>
<dbReference type="Gene3D" id="2.120.10.60">
    <property type="entry name" value="Tricorn protease N-terminal domain"/>
    <property type="match status" value="1"/>
</dbReference>
<dbReference type="SUPFAM" id="SSF50156">
    <property type="entry name" value="PDZ domain-like"/>
    <property type="match status" value="1"/>
</dbReference>
<dbReference type="Gene3D" id="2.130.10.10">
    <property type="entry name" value="YVTN repeat-like/Quinoprotein amine dehydrogenase"/>
    <property type="match status" value="1"/>
</dbReference>
<name>A0A6P2BRL3_9ACTN</name>
<feature type="compositionally biased region" description="Low complexity" evidence="7">
    <location>
        <begin position="874"/>
        <end position="926"/>
    </location>
</feature>
<dbReference type="InterPro" id="IPR015943">
    <property type="entry name" value="WD40/YVTN_repeat-like_dom_sf"/>
</dbReference>
<evidence type="ECO:0000259" key="8">
    <source>
        <dbReference type="SMART" id="SM00245"/>
    </source>
</evidence>
<evidence type="ECO:0000313" key="10">
    <source>
        <dbReference type="Proteomes" id="UP000460272"/>
    </source>
</evidence>
<reference evidence="9 10" key="1">
    <citation type="submission" date="2018-11" db="EMBL/GenBank/DDBJ databases">
        <title>Trebonia kvetii gen.nov., sp.nov., a novel acidophilic actinobacterium, and proposal of the new actinobacterial family Treboniaceae fam. nov.</title>
        <authorList>
            <person name="Rapoport D."/>
            <person name="Sagova-Mareckova M."/>
            <person name="Sedlacek I."/>
            <person name="Provaznik J."/>
            <person name="Kralova S."/>
            <person name="Pavlinic D."/>
            <person name="Benes V."/>
            <person name="Kopecky J."/>
        </authorList>
    </citation>
    <scope>NUCLEOTIDE SEQUENCE [LARGE SCALE GENOMIC DNA]</scope>
    <source>
        <strain evidence="9 10">15Tr583</strain>
    </source>
</reference>
<feature type="region of interest" description="Disordered" evidence="7">
    <location>
        <begin position="524"/>
        <end position="545"/>
    </location>
</feature>
<dbReference type="InterPro" id="IPR028204">
    <property type="entry name" value="Tricorn_C1"/>
</dbReference>
<proteinExistence type="inferred from homology"/>
<evidence type="ECO:0000256" key="3">
    <source>
        <dbReference type="ARBA" id="ARBA00022490"/>
    </source>
</evidence>
<comment type="subcellular location">
    <subcellularLocation>
        <location evidence="1">Cytoplasm</location>
    </subcellularLocation>
</comment>
<evidence type="ECO:0000313" key="9">
    <source>
        <dbReference type="EMBL" id="TVZ01317.1"/>
    </source>
</evidence>
<keyword evidence="6" id="KW-0720">Serine protease</keyword>
<sequence length="1183" mass="126029">MKCVAAPGYLRFPHIHGDLLTFVAEDDVWLAPADGGRAWRLTADGGQASHPRFAPDGAAIAWTSWRDGGIPEVYTADTDGGTATGTASRRTYWGDLRTRVTGWTSHGEVLAVTAFGEPSSQRTMAYAVPLDAPPRRLPFGQVSDLALTESATALLTAQRGDPSAWKRYRGGTAGRLWVATADDPLFTRVLSGLNGQLAAPMLIDGRLVFLSDHEGTGNIYSVALDGGDLRRHTDHDGFYARNPATDGSRIVYHVAGEIWRLDSLAADAEPYRLEVQLSAPPAARAPRVITAADHLGELDCDETGQASVVEVRGTIHWLTHADGPARALSVNPAARARLPRILGNTGKVAWVTDAGGGDAIQIAEIEAESTATVRTLTSVDLGNITRLVASPDGTRLAAASHDGRLALVDVESGTVTELAANDDGDVEDVAWSPDSAWLAWAQPGPQPLARIRLARVADGFTVDVTDGRFVDSDPVFTVDGLYLAFLSRRTFDPIYDVHSFDLSFPYGARPYLVPLAAHTLSPFGPLPGGRPAGGGDAKDSPERKRLTVDTDGISSRVVAVPVDESRYYSLAAGKGGLLWLRSPLAGVLGEGTADPEDGHPRPALERFDLRKRESSVLAGEVSWFTVSGDGSRLVIGDGGDVRVAPADRKADNGSSGDVTSVDLTRARFLADPPALWRHAYAEFGRLLRRDFWNPGMSGVDWDGVLDEYRFLLDRVRTSAEFGDLLWEVAGELGTSHAYVYPSGTFSARSALRGQPAAVLGADVARQPDGRWVVERVLPGESSDPRARSPFAAPGVAVREGDEILAVDGRPLDPVYGPWPALAGTHGKPVELTIKPADPTLVPRPPALAEDDKAEDSDKEKDDAAPRVKDEAKEGAQTASASAAASAPKPASPAEPASGPADADDPAGPAAADDAGASAVPAAEGAAAEAPAEAPALEFPATRRVVIVPLYDDRRLRYQDWVAGRRAAVRTRSDGRVGYLHVPDMMGEGWAHLHRDLRAEMGRDALIVDVRGNRGGHTSQLIVEKLARRILGWKIPRHLRPYSYPQEARRGPLVALADEFAGSDGDIVTAAIKSLGLGPVIGARTWGGVVGIDGSGHGLVDGTRITIPRYASWFNEFGWSVENYGVDPDTEVLISPDDWAAGHDPQLEVAVDRALALLEENPRPPLPDPSTGPAKRRPPLPPRP</sequence>
<dbReference type="Pfam" id="PF26550">
    <property type="entry name" value="Tricorn_2nd"/>
    <property type="match status" value="1"/>
</dbReference>
<dbReference type="Pfam" id="PF03572">
    <property type="entry name" value="Peptidase_S41"/>
    <property type="match status" value="1"/>
</dbReference>
<keyword evidence="10" id="KW-1185">Reference proteome</keyword>
<dbReference type="InterPro" id="IPR005151">
    <property type="entry name" value="Tail-specific_protease"/>
</dbReference>
<dbReference type="SUPFAM" id="SSF52096">
    <property type="entry name" value="ClpP/crotonase"/>
    <property type="match status" value="1"/>
</dbReference>
<dbReference type="Pfam" id="PF14684">
    <property type="entry name" value="Tricorn_C1"/>
    <property type="match status" value="1"/>
</dbReference>
<feature type="compositionally biased region" description="Basic and acidic residues" evidence="7">
    <location>
        <begin position="536"/>
        <end position="545"/>
    </location>
</feature>
<dbReference type="OrthoDB" id="9758793at2"/>
<feature type="region of interest" description="Disordered" evidence="7">
    <location>
        <begin position="830"/>
        <end position="926"/>
    </location>
</feature>
<evidence type="ECO:0000256" key="7">
    <source>
        <dbReference type="SAM" id="MobiDB-lite"/>
    </source>
</evidence>
<dbReference type="PANTHER" id="PTHR43253">
    <property type="entry name" value="TRICORN PROTEASE HOMOLOG 2-RELATED"/>
    <property type="match status" value="1"/>
</dbReference>
<evidence type="ECO:0000256" key="5">
    <source>
        <dbReference type="ARBA" id="ARBA00022801"/>
    </source>
</evidence>
<dbReference type="Proteomes" id="UP000460272">
    <property type="component" value="Unassembled WGS sequence"/>
</dbReference>
<feature type="compositionally biased region" description="Gly residues" evidence="7">
    <location>
        <begin position="526"/>
        <end position="535"/>
    </location>
</feature>
<dbReference type="Gene3D" id="3.90.226.10">
    <property type="entry name" value="2-enoyl-CoA Hydratase, Chain A, domain 1"/>
    <property type="match status" value="1"/>
</dbReference>
<dbReference type="CDD" id="cd07562">
    <property type="entry name" value="Peptidase_S41_TRI"/>
    <property type="match status" value="1"/>
</dbReference>
<dbReference type="GO" id="GO:0005737">
    <property type="term" value="C:cytoplasm"/>
    <property type="evidence" value="ECO:0007669"/>
    <property type="project" value="UniProtKB-SubCell"/>
</dbReference>
<dbReference type="SMART" id="SM00245">
    <property type="entry name" value="TSPc"/>
    <property type="match status" value="1"/>
</dbReference>
<feature type="compositionally biased region" description="Basic and acidic residues" evidence="7">
    <location>
        <begin position="855"/>
        <end position="873"/>
    </location>
</feature>
<comment type="similarity">
    <text evidence="2">Belongs to the peptidase S41B family.</text>
</comment>
<protein>
    <submittedName>
        <fullName evidence="9">Peptidase S41</fullName>
    </submittedName>
</protein>
<dbReference type="SUPFAM" id="SSF69304">
    <property type="entry name" value="Tricorn protease N-terminal domain"/>
    <property type="match status" value="1"/>
</dbReference>
<dbReference type="Pfam" id="PF14685">
    <property type="entry name" value="PDZ_Tricorn"/>
    <property type="match status" value="1"/>
</dbReference>
<dbReference type="Pfam" id="PF26549">
    <property type="entry name" value="Tricorn_N"/>
    <property type="match status" value="1"/>
</dbReference>
<evidence type="ECO:0000256" key="2">
    <source>
        <dbReference type="ARBA" id="ARBA00008524"/>
    </source>
</evidence>
<feature type="domain" description="Tail specific protease" evidence="8">
    <location>
        <begin position="939"/>
        <end position="1132"/>
    </location>
</feature>
<keyword evidence="5" id="KW-0378">Hydrolase</keyword>
<dbReference type="Gene3D" id="3.30.750.44">
    <property type="match status" value="1"/>
</dbReference>
<dbReference type="Gene3D" id="2.30.42.10">
    <property type="match status" value="1"/>
</dbReference>
<dbReference type="AlphaFoldDB" id="A0A6P2BRL3"/>
<dbReference type="EMBL" id="RPFW01000007">
    <property type="protein sequence ID" value="TVZ01317.1"/>
    <property type="molecule type" value="Genomic_DNA"/>
</dbReference>
<dbReference type="InterPro" id="IPR036034">
    <property type="entry name" value="PDZ_sf"/>
</dbReference>
<dbReference type="InterPro" id="IPR029045">
    <property type="entry name" value="ClpP/crotonase-like_dom_sf"/>
</dbReference>
<evidence type="ECO:0000256" key="1">
    <source>
        <dbReference type="ARBA" id="ARBA00004496"/>
    </source>
</evidence>
<feature type="region of interest" description="Disordered" evidence="7">
    <location>
        <begin position="1158"/>
        <end position="1183"/>
    </location>
</feature>
<keyword evidence="3" id="KW-0963">Cytoplasm</keyword>
<dbReference type="GO" id="GO:0006508">
    <property type="term" value="P:proteolysis"/>
    <property type="evidence" value="ECO:0007669"/>
    <property type="project" value="UniProtKB-KW"/>
</dbReference>
<dbReference type="GO" id="GO:0008236">
    <property type="term" value="F:serine-type peptidase activity"/>
    <property type="evidence" value="ECO:0007669"/>
    <property type="project" value="UniProtKB-KW"/>
</dbReference>
<comment type="caution">
    <text evidence="9">The sequence shown here is derived from an EMBL/GenBank/DDBJ whole genome shotgun (WGS) entry which is preliminary data.</text>
</comment>
<keyword evidence="4" id="KW-0645">Protease</keyword>
<dbReference type="InterPro" id="IPR029414">
    <property type="entry name" value="Tricorn_PDZ"/>
</dbReference>
<dbReference type="SUPFAM" id="SSF69322">
    <property type="entry name" value="Tricorn protease domain 2"/>
    <property type="match status" value="1"/>
</dbReference>
<organism evidence="9 10">
    <name type="scientific">Trebonia kvetii</name>
    <dbReference type="NCBI Taxonomy" id="2480626"/>
    <lineage>
        <taxon>Bacteria</taxon>
        <taxon>Bacillati</taxon>
        <taxon>Actinomycetota</taxon>
        <taxon>Actinomycetes</taxon>
        <taxon>Streptosporangiales</taxon>
        <taxon>Treboniaceae</taxon>
        <taxon>Trebonia</taxon>
    </lineage>
</organism>
<accession>A0A6P2BRL3</accession>
<gene>
    <name evidence="9" type="ORF">EAS64_34140</name>
</gene>
<evidence type="ECO:0000256" key="6">
    <source>
        <dbReference type="ARBA" id="ARBA00022825"/>
    </source>
</evidence>
<dbReference type="InterPro" id="IPR012393">
    <property type="entry name" value="Tricorn_protease"/>
</dbReference>
<dbReference type="PANTHER" id="PTHR43253:SF1">
    <property type="entry name" value="TRICORN PROTEASE HOMOLOG 2-RELATED"/>
    <property type="match status" value="1"/>
</dbReference>